<evidence type="ECO:0000256" key="4">
    <source>
        <dbReference type="ARBA" id="ARBA00023136"/>
    </source>
</evidence>
<evidence type="ECO:0000313" key="7">
    <source>
        <dbReference type="EMBL" id="OUC79613.1"/>
    </source>
</evidence>
<dbReference type="EMBL" id="NGFO01000006">
    <property type="protein sequence ID" value="OUC79613.1"/>
    <property type="molecule type" value="Genomic_DNA"/>
</dbReference>
<feature type="transmembrane region" description="Helical" evidence="5">
    <location>
        <begin position="132"/>
        <end position="154"/>
    </location>
</feature>
<evidence type="ECO:0000313" key="8">
    <source>
        <dbReference type="Proteomes" id="UP000194632"/>
    </source>
</evidence>
<feature type="transmembrane region" description="Helical" evidence="5">
    <location>
        <begin position="177"/>
        <end position="195"/>
    </location>
</feature>
<dbReference type="Proteomes" id="UP000194632">
    <property type="component" value="Unassembled WGS sequence"/>
</dbReference>
<evidence type="ECO:0000259" key="6">
    <source>
        <dbReference type="PROSITE" id="PS50801"/>
    </source>
</evidence>
<feature type="transmembrane region" description="Helical" evidence="5">
    <location>
        <begin position="352"/>
        <end position="371"/>
    </location>
</feature>
<evidence type="ECO:0000256" key="1">
    <source>
        <dbReference type="ARBA" id="ARBA00004141"/>
    </source>
</evidence>
<organism evidence="7 8">
    <name type="scientific">Gordonia lacunae</name>
    <dbReference type="NCBI Taxonomy" id="417102"/>
    <lineage>
        <taxon>Bacteria</taxon>
        <taxon>Bacillati</taxon>
        <taxon>Actinomycetota</taxon>
        <taxon>Actinomycetes</taxon>
        <taxon>Mycobacteriales</taxon>
        <taxon>Gordoniaceae</taxon>
        <taxon>Gordonia</taxon>
    </lineage>
</organism>
<sequence>MTDRARLAFPSLWGYRRTFLRPDVVAGLTVWAVLVPEALAYASIAGVPAVVGLYAAVPALILYAAFGSSRHLVVGPMSATAALSAAIIAPIAGGDTMRYIALTTALAVVAGVIGLLAALLRLGFVASFISEPVLKGFIIGLALTIITGQVPALLGVDKSSGDFFEQLVGVLTGLGDVQWRTAVLGVGALVVVLVLRRWLPLVPGSLVVVALGIGAVHLFGLDSRGVEVVGDIDAGLPAMGLPAGVDLDDFVGLIGPAVGVLVIGFAEGLGAAKTYAAKAGYTVDANRELAGLGAANVGAGLASGMVVNGSLSKTAVNGGAGARTQLSGLTAAALVVVTLLVLTPLFEELPDAVLSAVVIAAVLELVDIGALRDLYRVWTSRLGAIYGQSARLDFLAAIAAMFGVLVFDTLPGLVIGIAVSLLLLLYRVSKPHVATLVRAETRWVDIDGHPELPTVPGVRVLRVEAGLFFANADHVRDQIVAGATDVHLIVLDAETSPFIDVSAVRMLAEVRRTLRRGGVDLRVARDIGQFRDVLTTADPDDPIPLYPSVAAAIADDRD</sequence>
<keyword evidence="3 5" id="KW-1133">Transmembrane helix</keyword>
<comment type="subcellular location">
    <subcellularLocation>
        <location evidence="1">Membrane</location>
        <topology evidence="1">Multi-pass membrane protein</topology>
    </subcellularLocation>
</comment>
<gene>
    <name evidence="7" type="ORF">CA982_06910</name>
</gene>
<keyword evidence="4 5" id="KW-0472">Membrane</keyword>
<keyword evidence="8" id="KW-1185">Reference proteome</keyword>
<feature type="transmembrane region" description="Helical" evidence="5">
    <location>
        <begin position="50"/>
        <end position="66"/>
    </location>
</feature>
<dbReference type="InterPro" id="IPR011547">
    <property type="entry name" value="SLC26A/SulP_dom"/>
</dbReference>
<feature type="transmembrane region" description="Helical" evidence="5">
    <location>
        <begin position="392"/>
        <end position="425"/>
    </location>
</feature>
<protein>
    <submittedName>
        <fullName evidence="7">Sodium-independent anion transporter</fullName>
    </submittedName>
</protein>
<feature type="transmembrane region" description="Helical" evidence="5">
    <location>
        <begin position="202"/>
        <end position="221"/>
    </location>
</feature>
<dbReference type="OrthoDB" id="9769739at2"/>
<dbReference type="RefSeq" id="WP_086534590.1">
    <property type="nucleotide sequence ID" value="NZ_NGFO01000006.1"/>
</dbReference>
<feature type="domain" description="STAS" evidence="6">
    <location>
        <begin position="448"/>
        <end position="556"/>
    </location>
</feature>
<feature type="transmembrane region" description="Helical" evidence="5">
    <location>
        <begin position="99"/>
        <end position="120"/>
    </location>
</feature>
<dbReference type="Pfam" id="PF01740">
    <property type="entry name" value="STAS"/>
    <property type="match status" value="1"/>
</dbReference>
<reference evidence="7 8" key="1">
    <citation type="submission" date="2017-05" db="EMBL/GenBank/DDBJ databases">
        <title>Biotechnological potential of actinobacteria isolated from South African environments.</title>
        <authorList>
            <person name="Le Roes-Hill M."/>
            <person name="Prins A."/>
            <person name="Durrell K.A."/>
        </authorList>
    </citation>
    <scope>NUCLEOTIDE SEQUENCE [LARGE SCALE GENOMIC DNA]</scope>
    <source>
        <strain evidence="7">BS2</strain>
    </source>
</reference>
<dbReference type="Pfam" id="PF00916">
    <property type="entry name" value="Sulfate_transp"/>
    <property type="match status" value="1"/>
</dbReference>
<dbReference type="CDD" id="cd07042">
    <property type="entry name" value="STAS_SulP_like_sulfate_transporter"/>
    <property type="match status" value="1"/>
</dbReference>
<proteinExistence type="predicted"/>
<dbReference type="GO" id="GO:0008271">
    <property type="term" value="F:secondary active sulfate transmembrane transporter activity"/>
    <property type="evidence" value="ECO:0007669"/>
    <property type="project" value="InterPro"/>
</dbReference>
<dbReference type="InterPro" id="IPR001902">
    <property type="entry name" value="SLC26A/SulP_fam"/>
</dbReference>
<evidence type="ECO:0000256" key="5">
    <source>
        <dbReference type="SAM" id="Phobius"/>
    </source>
</evidence>
<dbReference type="InterPro" id="IPR002645">
    <property type="entry name" value="STAS_dom"/>
</dbReference>
<dbReference type="InterPro" id="IPR018045">
    <property type="entry name" value="S04_transporter_CS"/>
</dbReference>
<feature type="transmembrane region" description="Helical" evidence="5">
    <location>
        <begin position="250"/>
        <end position="269"/>
    </location>
</feature>
<dbReference type="Gene3D" id="3.30.750.24">
    <property type="entry name" value="STAS domain"/>
    <property type="match status" value="1"/>
</dbReference>
<comment type="caution">
    <text evidence="7">The sequence shown here is derived from an EMBL/GenBank/DDBJ whole genome shotgun (WGS) entry which is preliminary data.</text>
</comment>
<evidence type="ECO:0000256" key="2">
    <source>
        <dbReference type="ARBA" id="ARBA00022692"/>
    </source>
</evidence>
<dbReference type="PROSITE" id="PS01130">
    <property type="entry name" value="SLC26A"/>
    <property type="match status" value="1"/>
</dbReference>
<dbReference type="InterPro" id="IPR036513">
    <property type="entry name" value="STAS_dom_sf"/>
</dbReference>
<dbReference type="SUPFAM" id="SSF52091">
    <property type="entry name" value="SpoIIaa-like"/>
    <property type="match status" value="1"/>
</dbReference>
<dbReference type="PROSITE" id="PS50801">
    <property type="entry name" value="STAS"/>
    <property type="match status" value="1"/>
</dbReference>
<dbReference type="AlphaFoldDB" id="A0A243QDB0"/>
<dbReference type="STRING" id="417102.CA982_06910"/>
<accession>A0A243QDB0</accession>
<feature type="transmembrane region" description="Helical" evidence="5">
    <location>
        <begin position="326"/>
        <end position="346"/>
    </location>
</feature>
<dbReference type="PANTHER" id="PTHR11814">
    <property type="entry name" value="SULFATE TRANSPORTER"/>
    <property type="match status" value="1"/>
</dbReference>
<dbReference type="GO" id="GO:0016020">
    <property type="term" value="C:membrane"/>
    <property type="evidence" value="ECO:0007669"/>
    <property type="project" value="UniProtKB-SubCell"/>
</dbReference>
<feature type="transmembrane region" description="Helical" evidence="5">
    <location>
        <begin position="73"/>
        <end position="93"/>
    </location>
</feature>
<evidence type="ECO:0000256" key="3">
    <source>
        <dbReference type="ARBA" id="ARBA00022989"/>
    </source>
</evidence>
<keyword evidence="2 5" id="KW-0812">Transmembrane</keyword>
<name>A0A243QDB0_9ACTN</name>